<name>A0ABY1LFP8_9MICO</name>
<dbReference type="PANTHER" id="PTHR45753:SF3">
    <property type="entry name" value="ORNITHINE TRANSCARBAMYLASE, MITOCHONDRIAL"/>
    <property type="match status" value="1"/>
</dbReference>
<accession>A0ABY1LFP8</accession>
<evidence type="ECO:0000259" key="4">
    <source>
        <dbReference type="Pfam" id="PF02729"/>
    </source>
</evidence>
<dbReference type="Pfam" id="PF00185">
    <property type="entry name" value="OTCace"/>
    <property type="match status" value="1"/>
</dbReference>
<dbReference type="PRINTS" id="PR00100">
    <property type="entry name" value="AOTCASE"/>
</dbReference>
<reference evidence="5 6" key="1">
    <citation type="submission" date="2017-02" db="EMBL/GenBank/DDBJ databases">
        <authorList>
            <person name="Varghese N."/>
            <person name="Submissions S."/>
        </authorList>
    </citation>
    <scope>NUCLEOTIDE SEQUENCE [LARGE SCALE GENOMIC DNA]</scope>
    <source>
        <strain evidence="5 6">VKM Ac-1787</strain>
    </source>
</reference>
<gene>
    <name evidence="5" type="ORF">SAMN06295973_0071</name>
</gene>
<dbReference type="InterPro" id="IPR006131">
    <property type="entry name" value="Asp_carbamoyltransf_Asp/Orn-bd"/>
</dbReference>
<dbReference type="Proteomes" id="UP000190827">
    <property type="component" value="Unassembled WGS sequence"/>
</dbReference>
<feature type="domain" description="Aspartate/ornithine carbamoyltransferase Asp/Orn-binding" evidence="3">
    <location>
        <begin position="140"/>
        <end position="268"/>
    </location>
</feature>
<dbReference type="PRINTS" id="PR00102">
    <property type="entry name" value="OTCASE"/>
</dbReference>
<evidence type="ECO:0000313" key="5">
    <source>
        <dbReference type="EMBL" id="SKC35982.1"/>
    </source>
</evidence>
<protein>
    <submittedName>
        <fullName evidence="5">Ornithine carbamoyltransferase</fullName>
    </submittedName>
</protein>
<keyword evidence="1 2" id="KW-0808">Transferase</keyword>
<dbReference type="InterPro" id="IPR002292">
    <property type="entry name" value="Orn/put_carbamltrans"/>
</dbReference>
<proteinExistence type="inferred from homology"/>
<dbReference type="RefSeq" id="WP_079704224.1">
    <property type="nucleotide sequence ID" value="NZ_FUZO01000001.1"/>
</dbReference>
<comment type="similarity">
    <text evidence="2">Belongs to the aspartate/ornithine carbamoyltransferase superfamily.</text>
</comment>
<evidence type="ECO:0000256" key="2">
    <source>
        <dbReference type="RuleBase" id="RU003634"/>
    </source>
</evidence>
<dbReference type="Pfam" id="PF02729">
    <property type="entry name" value="OTCace_N"/>
    <property type="match status" value="1"/>
</dbReference>
<dbReference type="InterPro" id="IPR006132">
    <property type="entry name" value="Asp/Orn_carbamoyltranf_P-bd"/>
</dbReference>
<dbReference type="InterPro" id="IPR006130">
    <property type="entry name" value="Asp/Orn_carbamoylTrfase"/>
</dbReference>
<comment type="caution">
    <text evidence="5">The sequence shown here is derived from an EMBL/GenBank/DDBJ whole genome shotgun (WGS) entry which is preliminary data.</text>
</comment>
<sequence>MRSLVRLDDWSPADVDEVFRLAEAYRDGSGRSFDGSAVMFFPPTSLRTRVSFERGAALMGLQPIVFPSETLDKSEALADVARYLESWADVMIVRHGDIGVLERLADAAALPVVNAMTDVNHPCEVLSDLFAIRERRGLDGQRFLFVGADGNVARAWQEAARVLGLDLAQCCPADLAIPGAVWTDDLETAVRTADVILTDGFGEHVAQLEPFQITAALLDSAPAGVLLNPCPPFTRGEEVSAAAIRHPAFVGHRFKASLLPVQQAIMAFAIRSS</sequence>
<evidence type="ECO:0000259" key="3">
    <source>
        <dbReference type="Pfam" id="PF00185"/>
    </source>
</evidence>
<evidence type="ECO:0000256" key="1">
    <source>
        <dbReference type="ARBA" id="ARBA00022679"/>
    </source>
</evidence>
<keyword evidence="6" id="KW-1185">Reference proteome</keyword>
<dbReference type="InterPro" id="IPR036901">
    <property type="entry name" value="Asp/Orn_carbamoylTrfase_sf"/>
</dbReference>
<evidence type="ECO:0000313" key="6">
    <source>
        <dbReference type="Proteomes" id="UP000190827"/>
    </source>
</evidence>
<dbReference type="PANTHER" id="PTHR45753">
    <property type="entry name" value="ORNITHINE CARBAMOYLTRANSFERASE, MITOCHONDRIAL"/>
    <property type="match status" value="1"/>
</dbReference>
<dbReference type="Gene3D" id="3.40.50.1370">
    <property type="entry name" value="Aspartate/ornithine carbamoyltransferase"/>
    <property type="match status" value="2"/>
</dbReference>
<dbReference type="SUPFAM" id="SSF53671">
    <property type="entry name" value="Aspartate/ornithine carbamoyltransferase"/>
    <property type="match status" value="1"/>
</dbReference>
<feature type="domain" description="Aspartate/ornithine carbamoyltransferase carbamoyl-P binding" evidence="4">
    <location>
        <begin position="2"/>
        <end position="134"/>
    </location>
</feature>
<dbReference type="EMBL" id="FUZO01000001">
    <property type="protein sequence ID" value="SKC35982.1"/>
    <property type="molecule type" value="Genomic_DNA"/>
</dbReference>
<organism evidence="5 6">
    <name type="scientific">Plantibacter cousiniae</name>
    <name type="common">nom. nud.</name>
    <dbReference type="NCBI Taxonomy" id="199709"/>
    <lineage>
        <taxon>Bacteria</taxon>
        <taxon>Bacillati</taxon>
        <taxon>Actinomycetota</taxon>
        <taxon>Actinomycetes</taxon>
        <taxon>Micrococcales</taxon>
        <taxon>Microbacteriaceae</taxon>
        <taxon>Plantibacter</taxon>
    </lineage>
</organism>